<dbReference type="InterPro" id="IPR000232">
    <property type="entry name" value="HSF_DNA-bd"/>
</dbReference>
<dbReference type="InterPro" id="IPR036388">
    <property type="entry name" value="WH-like_DNA-bd_sf"/>
</dbReference>
<dbReference type="PANTHER" id="PTHR10015:SF377">
    <property type="entry name" value="HEAT STRESS TRANSCRIPTION FACTOR A-5"/>
    <property type="match status" value="1"/>
</dbReference>
<dbReference type="SUPFAM" id="SSF46785">
    <property type="entry name" value="Winged helix' DNA-binding domain"/>
    <property type="match status" value="1"/>
</dbReference>
<keyword evidence="8" id="KW-0804">Transcription</keyword>
<name>A0ABD2YJW8_9GENT</name>
<keyword evidence="17" id="KW-1185">Reference proteome</keyword>
<dbReference type="PANTHER" id="PTHR10015">
    <property type="entry name" value="HEAT SHOCK TRANSCRIPTION FACTOR"/>
    <property type="match status" value="1"/>
</dbReference>
<dbReference type="Pfam" id="PF00447">
    <property type="entry name" value="HSF_DNA-bind"/>
    <property type="match status" value="1"/>
</dbReference>
<evidence type="ECO:0000256" key="13">
    <source>
        <dbReference type="SAM" id="Coils"/>
    </source>
</evidence>
<dbReference type="SMART" id="SM00415">
    <property type="entry name" value="HSF"/>
    <property type="match status" value="1"/>
</dbReference>
<evidence type="ECO:0000256" key="3">
    <source>
        <dbReference type="ARBA" id="ARBA00022553"/>
    </source>
</evidence>
<keyword evidence="7" id="KW-0010">Activator</keyword>
<feature type="compositionally biased region" description="Polar residues" evidence="14">
    <location>
        <begin position="221"/>
        <end position="237"/>
    </location>
</feature>
<reference evidence="16 17" key="1">
    <citation type="submission" date="2024-11" db="EMBL/GenBank/DDBJ databases">
        <title>A near-complete genome assembly of Cinchona calisaya.</title>
        <authorList>
            <person name="Lian D.C."/>
            <person name="Zhao X.W."/>
            <person name="Wei L."/>
        </authorList>
    </citation>
    <scope>NUCLEOTIDE SEQUENCE [LARGE SCALE GENOMIC DNA]</scope>
    <source>
        <tissue evidence="16">Nenye</tissue>
    </source>
</reference>
<evidence type="ECO:0000259" key="15">
    <source>
        <dbReference type="SMART" id="SM00415"/>
    </source>
</evidence>
<keyword evidence="5" id="KW-0346">Stress response</keyword>
<keyword evidence="6" id="KW-0238">DNA-binding</keyword>
<dbReference type="PRINTS" id="PR00056">
    <property type="entry name" value="HSFDOMAIN"/>
</dbReference>
<sequence length="487" mass="54095">MEAAAAGLISAAGGGGVGGPAPFLLKTYDMVDDSTTDDIVAWSPTRKSFVVWNPPEFARVLLPTYFKHNNFSSFIRQLNTYGFRKTDPERWEFANEDFVKDQKHLLKNIHRRKPIHSHSNPQGTSADPERAAFEEEIDKLSREKAVLEGNVSRFKQQQSTAKGQLEDLTQRLSGMEQRQENLLTFLEKAVQNPNFVVHLAQKLESMDVSTYNKKRRLPQVEQPQSTEENMMVDNHSSSKPEFGNIFPQDLCNELRLELTPAVSDINLLSHSTQSSNEDGEISEKRTSEGWPKDLQKAGGTLYTPETLDLSDTGTSFGLKMDSPVPHKAIGVESPQLHSFQPCLTSNEEGDGYISCHLNLSLASCTLPVGKSQSSAKVVHVAEETGKGSDTVLSANGNEADLIIPLKNRKLPVEDATFPSSQNNKQGPATVQARVNDVFWEQFLTEKPGSSDTEEASSNYRASPYDEQEERKLGQVSRNIKSGEQLRL</sequence>
<feature type="region of interest" description="Disordered" evidence="14">
    <location>
        <begin position="216"/>
        <end position="237"/>
    </location>
</feature>
<evidence type="ECO:0000313" key="16">
    <source>
        <dbReference type="EMBL" id="KAL3507293.1"/>
    </source>
</evidence>
<feature type="coiled-coil region" evidence="13">
    <location>
        <begin position="130"/>
        <end position="178"/>
    </location>
</feature>
<proteinExistence type="inferred from homology"/>
<keyword evidence="4" id="KW-0805">Transcription regulation</keyword>
<organism evidence="16 17">
    <name type="scientific">Cinchona calisaya</name>
    <dbReference type="NCBI Taxonomy" id="153742"/>
    <lineage>
        <taxon>Eukaryota</taxon>
        <taxon>Viridiplantae</taxon>
        <taxon>Streptophyta</taxon>
        <taxon>Embryophyta</taxon>
        <taxon>Tracheophyta</taxon>
        <taxon>Spermatophyta</taxon>
        <taxon>Magnoliopsida</taxon>
        <taxon>eudicotyledons</taxon>
        <taxon>Gunneridae</taxon>
        <taxon>Pentapetalae</taxon>
        <taxon>asterids</taxon>
        <taxon>lamiids</taxon>
        <taxon>Gentianales</taxon>
        <taxon>Rubiaceae</taxon>
        <taxon>Cinchonoideae</taxon>
        <taxon>Cinchoneae</taxon>
        <taxon>Cinchona</taxon>
    </lineage>
</organism>
<evidence type="ECO:0000256" key="12">
    <source>
        <dbReference type="RuleBase" id="RU004020"/>
    </source>
</evidence>
<dbReference type="Proteomes" id="UP001630127">
    <property type="component" value="Unassembled WGS sequence"/>
</dbReference>
<accession>A0ABD2YJW8</accession>
<evidence type="ECO:0000256" key="4">
    <source>
        <dbReference type="ARBA" id="ARBA00023015"/>
    </source>
</evidence>
<feature type="compositionally biased region" description="Basic and acidic residues" evidence="14">
    <location>
        <begin position="281"/>
        <end position="294"/>
    </location>
</feature>
<evidence type="ECO:0000256" key="2">
    <source>
        <dbReference type="ARBA" id="ARBA00006403"/>
    </source>
</evidence>
<evidence type="ECO:0000256" key="11">
    <source>
        <dbReference type="ARBA" id="ARBA00081483"/>
    </source>
</evidence>
<dbReference type="AlphaFoldDB" id="A0ABD2YJW8"/>
<feature type="domain" description="HSF-type DNA-binding" evidence="15">
    <location>
        <begin position="19"/>
        <end position="112"/>
    </location>
</feature>
<protein>
    <recommendedName>
        <fullName evidence="11">Heat stress transcription factor</fullName>
    </recommendedName>
</protein>
<comment type="function">
    <text evidence="10">DNA-binding protein that specifically binds heat shock promoter elements (HSE) and activates transcription.</text>
</comment>
<evidence type="ECO:0000256" key="8">
    <source>
        <dbReference type="ARBA" id="ARBA00023163"/>
    </source>
</evidence>
<comment type="caution">
    <text evidence="16">The sequence shown here is derived from an EMBL/GenBank/DDBJ whole genome shotgun (WGS) entry which is preliminary data.</text>
</comment>
<evidence type="ECO:0000256" key="14">
    <source>
        <dbReference type="SAM" id="MobiDB-lite"/>
    </source>
</evidence>
<evidence type="ECO:0000313" key="17">
    <source>
        <dbReference type="Proteomes" id="UP001630127"/>
    </source>
</evidence>
<dbReference type="GO" id="GO:0003677">
    <property type="term" value="F:DNA binding"/>
    <property type="evidence" value="ECO:0007669"/>
    <property type="project" value="UniProtKB-KW"/>
</dbReference>
<evidence type="ECO:0000256" key="5">
    <source>
        <dbReference type="ARBA" id="ARBA00023016"/>
    </source>
</evidence>
<keyword evidence="3" id="KW-0597">Phosphoprotein</keyword>
<feature type="compositionally biased region" description="Polar residues" evidence="14">
    <location>
        <begin position="447"/>
        <end position="460"/>
    </location>
</feature>
<dbReference type="EMBL" id="JBJUIK010000013">
    <property type="protein sequence ID" value="KAL3507293.1"/>
    <property type="molecule type" value="Genomic_DNA"/>
</dbReference>
<gene>
    <name evidence="16" type="ORF">ACH5RR_032675</name>
</gene>
<evidence type="ECO:0000256" key="9">
    <source>
        <dbReference type="ARBA" id="ARBA00023242"/>
    </source>
</evidence>
<evidence type="ECO:0000256" key="10">
    <source>
        <dbReference type="ARBA" id="ARBA00055747"/>
    </source>
</evidence>
<dbReference type="InterPro" id="IPR036390">
    <property type="entry name" value="WH_DNA-bd_sf"/>
</dbReference>
<feature type="region of interest" description="Disordered" evidence="14">
    <location>
        <begin position="444"/>
        <end position="487"/>
    </location>
</feature>
<dbReference type="GO" id="GO:0005634">
    <property type="term" value="C:nucleus"/>
    <property type="evidence" value="ECO:0007669"/>
    <property type="project" value="UniProtKB-SubCell"/>
</dbReference>
<evidence type="ECO:0000256" key="6">
    <source>
        <dbReference type="ARBA" id="ARBA00023125"/>
    </source>
</evidence>
<comment type="subcellular location">
    <subcellularLocation>
        <location evidence="1">Nucleus</location>
    </subcellularLocation>
</comment>
<evidence type="ECO:0000256" key="7">
    <source>
        <dbReference type="ARBA" id="ARBA00023159"/>
    </source>
</evidence>
<keyword evidence="13" id="KW-0175">Coiled coil</keyword>
<dbReference type="FunFam" id="1.10.10.10:FF:000057">
    <property type="entry name" value="Heat shock transcription factor 1"/>
    <property type="match status" value="1"/>
</dbReference>
<dbReference type="Gene3D" id="1.10.10.10">
    <property type="entry name" value="Winged helix-like DNA-binding domain superfamily/Winged helix DNA-binding domain"/>
    <property type="match status" value="1"/>
</dbReference>
<evidence type="ECO:0000256" key="1">
    <source>
        <dbReference type="ARBA" id="ARBA00004123"/>
    </source>
</evidence>
<feature type="region of interest" description="Disordered" evidence="14">
    <location>
        <begin position="110"/>
        <end position="130"/>
    </location>
</feature>
<keyword evidence="9" id="KW-0539">Nucleus</keyword>
<comment type="similarity">
    <text evidence="2 12">Belongs to the HSF family.</text>
</comment>
<feature type="region of interest" description="Disordered" evidence="14">
    <location>
        <begin position="269"/>
        <end position="294"/>
    </location>
</feature>